<evidence type="ECO:0000259" key="3">
    <source>
        <dbReference type="Pfam" id="PF09603"/>
    </source>
</evidence>
<organism evidence="4 5">
    <name type="scientific">Fibrobacter succinogenes (strain ATCC 19169 / S85)</name>
    <dbReference type="NCBI Taxonomy" id="59374"/>
    <lineage>
        <taxon>Bacteria</taxon>
        <taxon>Pseudomonadati</taxon>
        <taxon>Fibrobacterota</taxon>
        <taxon>Fibrobacteria</taxon>
        <taxon>Fibrobacterales</taxon>
        <taxon>Fibrobacteraceae</taxon>
        <taxon>Fibrobacter</taxon>
    </lineage>
</organism>
<feature type="domain" description="Fibrobacter succinogenes major paralogous" evidence="3">
    <location>
        <begin position="375"/>
        <end position="559"/>
    </location>
</feature>
<keyword evidence="5" id="KW-1185">Reference proteome</keyword>
<feature type="chain" id="PRO_5046021821" description="Fibrobacter succinogenes major paralogous domain-containing protein" evidence="2">
    <location>
        <begin position="26"/>
        <end position="560"/>
    </location>
</feature>
<proteinExistence type="predicted"/>
<reference evidence="4" key="1">
    <citation type="submission" date="2009-10" db="EMBL/GenBank/DDBJ databases">
        <title>Complete sequence of Fibrobacter succinogenes subsp. succinogenes S85.</title>
        <authorList>
            <consortium name="US DOE Joint Genome Institute"/>
            <person name="Lucas S."/>
            <person name="Copeland A."/>
            <person name="Lapidus A."/>
            <person name="Glavina del Rio T."/>
            <person name="Tice H."/>
            <person name="Bruce D."/>
            <person name="Goodwin L."/>
            <person name="Pitluck S."/>
            <person name="Chertkov O."/>
            <person name="Detter J.C."/>
            <person name="Han C."/>
            <person name="Tapia R."/>
            <person name="Larimer F."/>
            <person name="Land M."/>
            <person name="Hauser L."/>
            <person name="Kyrpides N."/>
            <person name="Mikhailova N."/>
            <person name="Weimer P.J."/>
            <person name="Stevenson D.M."/>
            <person name="Boyum J."/>
            <person name="Brumm P.I."/>
            <person name="Mead D."/>
        </authorList>
    </citation>
    <scope>NUCLEOTIDE SEQUENCE [LARGE SCALE GENOMIC DNA]</scope>
    <source>
        <strain evidence="4">S85</strain>
    </source>
</reference>
<dbReference type="Proteomes" id="UP000001497">
    <property type="component" value="Chromosome"/>
</dbReference>
<feature type="compositionally biased region" description="Low complexity" evidence="1">
    <location>
        <begin position="40"/>
        <end position="89"/>
    </location>
</feature>
<feature type="region of interest" description="Disordered" evidence="1">
    <location>
        <begin position="31"/>
        <end position="89"/>
    </location>
</feature>
<dbReference type="InterPro" id="IPR011871">
    <property type="entry name" value="Fib_succ_major"/>
</dbReference>
<gene>
    <name evidence="4" type="ordered locus">Fisuc_0314</name>
</gene>
<evidence type="ECO:0000313" key="4">
    <source>
        <dbReference type="EMBL" id="ACX73926.1"/>
    </source>
</evidence>
<sequence>MSFDIVIGKKCIAISCLLLFLAACGGDDSNSVSAGDEPVSKISSSSSEKLSSSGSRVKSSSSSVQKNSSSSEKAKSSSSSSVKSSSSSESIQQSSSSQIAWSWDVPKETYLNPEIQYDTMIDSRDGKVYKIVTIAPKGHPYSETWMAENLNYADSSATPSLKGNNRCYKNVAKNCNVGGRFYTWAAAIDSVKLANDSLDPLDCGIDKYCGLGNMIRGICPEGWHLPSMDEWRRLFDRFSSKRLADIGFKSQSGWAKDGNGDDSFGFSALPVGLWNSRGDYFVSSNDFTVFWSSTESCGGSELCDKGCMNGVCFVYLDANSGEMHLYDYYKNDGFSVRCLRDNGWSWNVPKYARLNPDVTYGSMTDERDGQTYKTVVIGSQTWMAQNLNYAYTRVPYKFYSNTSDSSSWCYDNKAKYCHVGGRLYTWAAAIDSVKLANDTINPMNCGYDKMCDFTGHVQGICPSGWHLPNKDEWEVLLTTVGGATTAGPKLKSKSAWCYNCNEDSFGFSALPIDVISTHFWSSTEPNYSTAYSMILFSETENAGLLNFNKYEKFLVRCLKD</sequence>
<dbReference type="Pfam" id="PF09603">
    <property type="entry name" value="Fib_succ_major"/>
    <property type="match status" value="2"/>
</dbReference>
<name>A0ABN3YTN8_FIBSS</name>
<keyword evidence="2" id="KW-0732">Signal</keyword>
<feature type="domain" description="Fibrobacter succinogenes major paralogous" evidence="3">
    <location>
        <begin position="143"/>
        <end position="340"/>
    </location>
</feature>
<evidence type="ECO:0000256" key="2">
    <source>
        <dbReference type="SAM" id="SignalP"/>
    </source>
</evidence>
<dbReference type="NCBIfam" id="TIGR02145">
    <property type="entry name" value="Fib_succ_major"/>
    <property type="match status" value="2"/>
</dbReference>
<feature type="signal peptide" evidence="2">
    <location>
        <begin position="1"/>
        <end position="25"/>
    </location>
</feature>
<accession>A0ABN3YTN8</accession>
<protein>
    <recommendedName>
        <fullName evidence="3">Fibrobacter succinogenes major paralogous domain-containing protein</fullName>
    </recommendedName>
</protein>
<evidence type="ECO:0000256" key="1">
    <source>
        <dbReference type="SAM" id="MobiDB-lite"/>
    </source>
</evidence>
<dbReference type="RefSeq" id="WP_012820156.1">
    <property type="nucleotide sequence ID" value="NC_013410.1"/>
</dbReference>
<evidence type="ECO:0000313" key="5">
    <source>
        <dbReference type="Proteomes" id="UP000001497"/>
    </source>
</evidence>
<dbReference type="EMBL" id="CP001792">
    <property type="protein sequence ID" value="ACX73926.1"/>
    <property type="molecule type" value="Genomic_DNA"/>
</dbReference>